<dbReference type="Proteomes" id="UP001209076">
    <property type="component" value="Unassembled WGS sequence"/>
</dbReference>
<name>A0ABT2PWG6_9MOLU</name>
<dbReference type="InterPro" id="IPR036163">
    <property type="entry name" value="HMA_dom_sf"/>
</dbReference>
<dbReference type="Gene3D" id="3.30.70.100">
    <property type="match status" value="1"/>
</dbReference>
<dbReference type="InterPro" id="IPR006122">
    <property type="entry name" value="HMA_Cu_ion-bd"/>
</dbReference>
<sequence length="71" mass="7798">MKKRIQIEGMSCMHCVKHVTNALNEIEGITNVVVNLKQNDALVEVTQAVSNDAIQNAITEAGYKTVKIESL</sequence>
<evidence type="ECO:0000313" key="5">
    <source>
        <dbReference type="Proteomes" id="UP001209076"/>
    </source>
</evidence>
<reference evidence="5" key="1">
    <citation type="submission" date="2023-07" db="EMBL/GenBank/DDBJ databases">
        <title>Novel Mycoplasma species identified in domestic and wild animals.</title>
        <authorList>
            <person name="Volokhov D.V."/>
            <person name="Furtak V.A."/>
            <person name="Zagorodnyaya T.A."/>
        </authorList>
    </citation>
    <scope>NUCLEOTIDE SEQUENCE [LARGE SCALE GENOMIC DNA]</scope>
    <source>
        <strain evidence="5">92-19</strain>
    </source>
</reference>
<dbReference type="RefSeq" id="WP_262096326.1">
    <property type="nucleotide sequence ID" value="NZ_JAOEGN010000008.1"/>
</dbReference>
<evidence type="ECO:0000259" key="3">
    <source>
        <dbReference type="PROSITE" id="PS50846"/>
    </source>
</evidence>
<dbReference type="SUPFAM" id="SSF55008">
    <property type="entry name" value="HMA, heavy metal-associated domain"/>
    <property type="match status" value="1"/>
</dbReference>
<organism evidence="4 5">
    <name type="scientific">Paracholeplasma vituli</name>
    <dbReference type="NCBI Taxonomy" id="69473"/>
    <lineage>
        <taxon>Bacteria</taxon>
        <taxon>Bacillati</taxon>
        <taxon>Mycoplasmatota</taxon>
        <taxon>Mollicutes</taxon>
        <taxon>Acholeplasmatales</taxon>
        <taxon>Acholeplasmataceae</taxon>
        <taxon>Paracholeplasma</taxon>
    </lineage>
</organism>
<keyword evidence="2" id="KW-0186">Copper</keyword>
<keyword evidence="1" id="KW-0479">Metal-binding</keyword>
<evidence type="ECO:0000313" key="4">
    <source>
        <dbReference type="EMBL" id="MCU0105063.1"/>
    </source>
</evidence>
<dbReference type="InterPro" id="IPR017969">
    <property type="entry name" value="Heavy-metal-associated_CS"/>
</dbReference>
<proteinExistence type="predicted"/>
<dbReference type="PROSITE" id="PS50846">
    <property type="entry name" value="HMA_2"/>
    <property type="match status" value="1"/>
</dbReference>
<dbReference type="PROSITE" id="PS01047">
    <property type="entry name" value="HMA_1"/>
    <property type="match status" value="1"/>
</dbReference>
<dbReference type="CDD" id="cd00371">
    <property type="entry name" value="HMA"/>
    <property type="match status" value="1"/>
</dbReference>
<dbReference type="InterPro" id="IPR006121">
    <property type="entry name" value="HMA_dom"/>
</dbReference>
<accession>A0ABT2PWG6</accession>
<protein>
    <submittedName>
        <fullName evidence="4">Copper ion binding protein</fullName>
    </submittedName>
</protein>
<keyword evidence="5" id="KW-1185">Reference proteome</keyword>
<dbReference type="NCBIfam" id="TIGR00003">
    <property type="entry name" value="copper ion binding protein"/>
    <property type="match status" value="1"/>
</dbReference>
<feature type="domain" description="HMA" evidence="3">
    <location>
        <begin position="1"/>
        <end position="66"/>
    </location>
</feature>
<comment type="caution">
    <text evidence="4">The sequence shown here is derived from an EMBL/GenBank/DDBJ whole genome shotgun (WGS) entry which is preliminary data.</text>
</comment>
<dbReference type="PRINTS" id="PR00944">
    <property type="entry name" value="CUEXPORT"/>
</dbReference>
<dbReference type="Pfam" id="PF00403">
    <property type="entry name" value="HMA"/>
    <property type="match status" value="1"/>
</dbReference>
<evidence type="ECO:0000256" key="2">
    <source>
        <dbReference type="ARBA" id="ARBA00023008"/>
    </source>
</evidence>
<gene>
    <name evidence="4" type="ORF">N7603_05275</name>
</gene>
<dbReference type="InterPro" id="IPR000428">
    <property type="entry name" value="Cu-bd"/>
</dbReference>
<dbReference type="EMBL" id="JAOEGN010000008">
    <property type="protein sequence ID" value="MCU0105063.1"/>
    <property type="molecule type" value="Genomic_DNA"/>
</dbReference>
<evidence type="ECO:0000256" key="1">
    <source>
        <dbReference type="ARBA" id="ARBA00022723"/>
    </source>
</evidence>